<dbReference type="AlphaFoldDB" id="X1IHW7"/>
<organism evidence="6">
    <name type="scientific">marine sediment metagenome</name>
    <dbReference type="NCBI Taxonomy" id="412755"/>
    <lineage>
        <taxon>unclassified sequences</taxon>
        <taxon>metagenomes</taxon>
        <taxon>ecological metagenomes</taxon>
    </lineage>
</organism>
<accession>X1IHW7</accession>
<comment type="similarity">
    <text evidence="1">Belongs to the ABC transporter superfamily.</text>
</comment>
<sequence>QSFLDPRMTVGQSIGEALLIHGMKDDKEREQRVTEILERVGLEAQHALRYPHEFSSGQRQRIGIGRALTLNPKLIIADEPVSALDVSIQAQILNLMLDLREEFGLAYLFIAHDLSVIRHVSHRVAIMYLGKIVELATKDEIFQIPLHPYTEALLSAIPDMRQKKKTRILLPGSVPSPLNPPPGCHFHTRCHRVLPVCHQEEPSLKDIGGEHLVACHLYGA</sequence>
<name>X1IHW7_9ZZZZ</name>
<evidence type="ECO:0000256" key="3">
    <source>
        <dbReference type="ARBA" id="ARBA00022741"/>
    </source>
</evidence>
<reference evidence="6" key="1">
    <citation type="journal article" date="2014" name="Front. Microbiol.">
        <title>High frequency of phylogenetically diverse reductive dehalogenase-homologous genes in deep subseafloor sedimentary metagenomes.</title>
        <authorList>
            <person name="Kawai M."/>
            <person name="Futagami T."/>
            <person name="Toyoda A."/>
            <person name="Takaki Y."/>
            <person name="Nishi S."/>
            <person name="Hori S."/>
            <person name="Arai W."/>
            <person name="Tsubouchi T."/>
            <person name="Morono Y."/>
            <person name="Uchiyama I."/>
            <person name="Ito T."/>
            <person name="Fujiyama A."/>
            <person name="Inagaki F."/>
            <person name="Takami H."/>
        </authorList>
    </citation>
    <scope>NUCLEOTIDE SEQUENCE</scope>
    <source>
        <strain evidence="6">Expedition CK06-06</strain>
    </source>
</reference>
<dbReference type="InterPro" id="IPR017871">
    <property type="entry name" value="ABC_transporter-like_CS"/>
</dbReference>
<gene>
    <name evidence="6" type="ORF">S03H2_50879</name>
</gene>
<evidence type="ECO:0000256" key="2">
    <source>
        <dbReference type="ARBA" id="ARBA00022448"/>
    </source>
</evidence>
<keyword evidence="3" id="KW-0547">Nucleotide-binding</keyword>
<dbReference type="InterPro" id="IPR050319">
    <property type="entry name" value="ABC_transp_ATP-bind"/>
</dbReference>
<keyword evidence="4" id="KW-0067">ATP-binding</keyword>
<evidence type="ECO:0000313" key="6">
    <source>
        <dbReference type="EMBL" id="GAH68850.1"/>
    </source>
</evidence>
<dbReference type="PROSITE" id="PS50893">
    <property type="entry name" value="ABC_TRANSPORTER_2"/>
    <property type="match status" value="1"/>
</dbReference>
<dbReference type="Pfam" id="PF00005">
    <property type="entry name" value="ABC_tran"/>
    <property type="match status" value="1"/>
</dbReference>
<protein>
    <recommendedName>
        <fullName evidence="5">ABC transporter domain-containing protein</fullName>
    </recommendedName>
</protein>
<comment type="caution">
    <text evidence="6">The sequence shown here is derived from an EMBL/GenBank/DDBJ whole genome shotgun (WGS) entry which is preliminary data.</text>
</comment>
<dbReference type="PANTHER" id="PTHR43776">
    <property type="entry name" value="TRANSPORT ATP-BINDING PROTEIN"/>
    <property type="match status" value="1"/>
</dbReference>
<dbReference type="GO" id="GO:0005524">
    <property type="term" value="F:ATP binding"/>
    <property type="evidence" value="ECO:0007669"/>
    <property type="project" value="UniProtKB-KW"/>
</dbReference>
<dbReference type="Pfam" id="PF08352">
    <property type="entry name" value="oligo_HPY"/>
    <property type="match status" value="1"/>
</dbReference>
<feature type="domain" description="ABC transporter" evidence="5">
    <location>
        <begin position="1"/>
        <end position="154"/>
    </location>
</feature>
<dbReference type="CDD" id="cd03257">
    <property type="entry name" value="ABC_NikE_OppD_transporters"/>
    <property type="match status" value="1"/>
</dbReference>
<dbReference type="PANTHER" id="PTHR43776:SF7">
    <property type="entry name" value="D,D-DIPEPTIDE TRANSPORT ATP-BINDING PROTEIN DDPF-RELATED"/>
    <property type="match status" value="1"/>
</dbReference>
<evidence type="ECO:0000256" key="1">
    <source>
        <dbReference type="ARBA" id="ARBA00005417"/>
    </source>
</evidence>
<feature type="non-terminal residue" evidence="6">
    <location>
        <position position="1"/>
    </location>
</feature>
<dbReference type="NCBIfam" id="TIGR01727">
    <property type="entry name" value="oligo_HPY"/>
    <property type="match status" value="1"/>
</dbReference>
<dbReference type="GO" id="GO:0015833">
    <property type="term" value="P:peptide transport"/>
    <property type="evidence" value="ECO:0007669"/>
    <property type="project" value="InterPro"/>
</dbReference>
<dbReference type="InterPro" id="IPR013563">
    <property type="entry name" value="Oligopep_ABC_C"/>
</dbReference>
<dbReference type="Gene3D" id="3.40.50.300">
    <property type="entry name" value="P-loop containing nucleotide triphosphate hydrolases"/>
    <property type="match status" value="1"/>
</dbReference>
<evidence type="ECO:0000256" key="4">
    <source>
        <dbReference type="ARBA" id="ARBA00022840"/>
    </source>
</evidence>
<proteinExistence type="inferred from homology"/>
<dbReference type="EMBL" id="BARU01032244">
    <property type="protein sequence ID" value="GAH68850.1"/>
    <property type="molecule type" value="Genomic_DNA"/>
</dbReference>
<dbReference type="GO" id="GO:0016887">
    <property type="term" value="F:ATP hydrolysis activity"/>
    <property type="evidence" value="ECO:0007669"/>
    <property type="project" value="InterPro"/>
</dbReference>
<evidence type="ECO:0000259" key="5">
    <source>
        <dbReference type="PROSITE" id="PS50893"/>
    </source>
</evidence>
<dbReference type="InterPro" id="IPR027417">
    <property type="entry name" value="P-loop_NTPase"/>
</dbReference>
<dbReference type="PROSITE" id="PS00211">
    <property type="entry name" value="ABC_TRANSPORTER_1"/>
    <property type="match status" value="1"/>
</dbReference>
<dbReference type="InterPro" id="IPR003439">
    <property type="entry name" value="ABC_transporter-like_ATP-bd"/>
</dbReference>
<dbReference type="SUPFAM" id="SSF52540">
    <property type="entry name" value="P-loop containing nucleoside triphosphate hydrolases"/>
    <property type="match status" value="1"/>
</dbReference>
<keyword evidence="2" id="KW-0813">Transport</keyword>